<dbReference type="WBParaSite" id="PSU_v2.g14378.t1">
    <property type="protein sequence ID" value="PSU_v2.g14378.t1"/>
    <property type="gene ID" value="PSU_v2.g14378"/>
</dbReference>
<protein>
    <submittedName>
        <fullName evidence="3">AMOP domain-containing protein</fullName>
    </submittedName>
</protein>
<dbReference type="AlphaFoldDB" id="A0A914YA30"/>
<sequence length="150" mass="17387">MIDKIAQGIPNSGQHLFKPNLLQRNAMVKDTWKKFHFGFVQVALSGEEDGVLWSSITPFPWYHRPRWEEEYGDSWATDLCVEWFEYDGQRRNFIMDLTAHMPCPCKLTQALLDLGRFMPIMNCDKDGDTSCPYNKGAQHCVQSVEPRSEI</sequence>
<dbReference type="PROSITE" id="PS50856">
    <property type="entry name" value="AMOP"/>
    <property type="match status" value="1"/>
</dbReference>
<evidence type="ECO:0000313" key="2">
    <source>
        <dbReference type="Proteomes" id="UP000887577"/>
    </source>
</evidence>
<feature type="domain" description="AMOP" evidence="1">
    <location>
        <begin position="72"/>
        <end position="150"/>
    </location>
</feature>
<organism evidence="2 3">
    <name type="scientific">Panagrolaimus superbus</name>
    <dbReference type="NCBI Taxonomy" id="310955"/>
    <lineage>
        <taxon>Eukaryota</taxon>
        <taxon>Metazoa</taxon>
        <taxon>Ecdysozoa</taxon>
        <taxon>Nematoda</taxon>
        <taxon>Chromadorea</taxon>
        <taxon>Rhabditida</taxon>
        <taxon>Tylenchina</taxon>
        <taxon>Panagrolaimomorpha</taxon>
        <taxon>Panagrolaimoidea</taxon>
        <taxon>Panagrolaimidae</taxon>
        <taxon>Panagrolaimus</taxon>
    </lineage>
</organism>
<keyword evidence="2" id="KW-1185">Reference proteome</keyword>
<name>A0A914YA30_9BILA</name>
<proteinExistence type="predicted"/>
<reference evidence="3" key="1">
    <citation type="submission" date="2022-11" db="UniProtKB">
        <authorList>
            <consortium name="WormBaseParasite"/>
        </authorList>
    </citation>
    <scope>IDENTIFICATION</scope>
</reference>
<evidence type="ECO:0000259" key="1">
    <source>
        <dbReference type="PROSITE" id="PS50856"/>
    </source>
</evidence>
<dbReference type="InterPro" id="IPR005533">
    <property type="entry name" value="AMOP_dom"/>
</dbReference>
<accession>A0A914YA30</accession>
<evidence type="ECO:0000313" key="3">
    <source>
        <dbReference type="WBParaSite" id="PSU_v2.g14378.t1"/>
    </source>
</evidence>
<dbReference type="SMART" id="SM00723">
    <property type="entry name" value="AMOP"/>
    <property type="match status" value="1"/>
</dbReference>
<dbReference type="Pfam" id="PF03782">
    <property type="entry name" value="AMOP"/>
    <property type="match status" value="1"/>
</dbReference>
<dbReference type="Proteomes" id="UP000887577">
    <property type="component" value="Unplaced"/>
</dbReference>